<accession>A0A1M5AXJ9</accession>
<name>A0A1M5AXJ9_9BACL</name>
<dbReference type="Gene3D" id="1.10.10.10">
    <property type="entry name" value="Winged helix-like DNA-binding domain superfamily/Winged helix DNA-binding domain"/>
    <property type="match status" value="1"/>
</dbReference>
<proteinExistence type="predicted"/>
<dbReference type="AlphaFoldDB" id="A0A1M5AXJ9"/>
<dbReference type="OrthoDB" id="9808242at2"/>
<dbReference type="SUPFAM" id="SSF46689">
    <property type="entry name" value="Homeodomain-like"/>
    <property type="match status" value="1"/>
</dbReference>
<keyword evidence="2" id="KW-1185">Reference proteome</keyword>
<evidence type="ECO:0000313" key="1">
    <source>
        <dbReference type="EMBL" id="SHF34807.1"/>
    </source>
</evidence>
<dbReference type="Proteomes" id="UP000184476">
    <property type="component" value="Unassembled WGS sequence"/>
</dbReference>
<evidence type="ECO:0000313" key="2">
    <source>
        <dbReference type="Proteomes" id="UP000184476"/>
    </source>
</evidence>
<dbReference type="InterPro" id="IPR009057">
    <property type="entry name" value="Homeodomain-like_sf"/>
</dbReference>
<gene>
    <name evidence="1" type="ORF">SAMN05444392_11653</name>
</gene>
<dbReference type="InterPro" id="IPR036388">
    <property type="entry name" value="WH-like_DNA-bd_sf"/>
</dbReference>
<dbReference type="RefSeq" id="WP_084731748.1">
    <property type="nucleotide sequence ID" value="NZ_FQVL01000016.1"/>
</dbReference>
<dbReference type="InterPro" id="IPR007367">
    <property type="entry name" value="DUF433"/>
</dbReference>
<reference evidence="1 2" key="1">
    <citation type="submission" date="2016-11" db="EMBL/GenBank/DDBJ databases">
        <authorList>
            <person name="Jaros S."/>
            <person name="Januszkiewicz K."/>
            <person name="Wedrychowicz H."/>
        </authorList>
    </citation>
    <scope>NUCLEOTIDE SEQUENCE [LARGE SCALE GENOMIC DNA]</scope>
    <source>
        <strain evidence="1 2">DSM 44666</strain>
    </source>
</reference>
<sequence>MDGCLYLNKIAEAHNCISSNRRIINGMPVIKGTRIQVSLVLACLRDEMTIKRNM</sequence>
<dbReference type="Pfam" id="PF04255">
    <property type="entry name" value="DUF433"/>
    <property type="match status" value="1"/>
</dbReference>
<protein>
    <submittedName>
        <fullName evidence="1">Uncharacterized protein</fullName>
    </submittedName>
</protein>
<dbReference type="EMBL" id="FQVL01000016">
    <property type="protein sequence ID" value="SHF34807.1"/>
    <property type="molecule type" value="Genomic_DNA"/>
</dbReference>
<organism evidence="1 2">
    <name type="scientific">Seinonella peptonophila</name>
    <dbReference type="NCBI Taxonomy" id="112248"/>
    <lineage>
        <taxon>Bacteria</taxon>
        <taxon>Bacillati</taxon>
        <taxon>Bacillota</taxon>
        <taxon>Bacilli</taxon>
        <taxon>Bacillales</taxon>
        <taxon>Thermoactinomycetaceae</taxon>
        <taxon>Seinonella</taxon>
    </lineage>
</organism>